<evidence type="ECO:0000256" key="1">
    <source>
        <dbReference type="SAM" id="MobiDB-lite"/>
    </source>
</evidence>
<accession>A0A1B6F926</accession>
<name>A0A1B6F926_9HEMI</name>
<evidence type="ECO:0000313" key="2">
    <source>
        <dbReference type="EMBL" id="JAS46725.1"/>
    </source>
</evidence>
<feature type="compositionally biased region" description="Basic and acidic residues" evidence="1">
    <location>
        <begin position="54"/>
        <end position="68"/>
    </location>
</feature>
<feature type="region of interest" description="Disordered" evidence="1">
    <location>
        <begin position="42"/>
        <end position="131"/>
    </location>
</feature>
<gene>
    <name evidence="2" type="ORF">g.14713</name>
</gene>
<reference evidence="2" key="1">
    <citation type="submission" date="2015-11" db="EMBL/GenBank/DDBJ databases">
        <title>De novo transcriptome assembly of four potential Pierce s Disease insect vectors from Arizona vineyards.</title>
        <authorList>
            <person name="Tassone E.E."/>
        </authorList>
    </citation>
    <scope>NUCLEOTIDE SEQUENCE</scope>
</reference>
<organism evidence="2">
    <name type="scientific">Cuerna arida</name>
    <dbReference type="NCBI Taxonomy" id="1464854"/>
    <lineage>
        <taxon>Eukaryota</taxon>
        <taxon>Metazoa</taxon>
        <taxon>Ecdysozoa</taxon>
        <taxon>Arthropoda</taxon>
        <taxon>Hexapoda</taxon>
        <taxon>Insecta</taxon>
        <taxon>Pterygota</taxon>
        <taxon>Neoptera</taxon>
        <taxon>Paraneoptera</taxon>
        <taxon>Hemiptera</taxon>
        <taxon>Auchenorrhyncha</taxon>
        <taxon>Membracoidea</taxon>
        <taxon>Cicadellidae</taxon>
        <taxon>Cicadellinae</taxon>
        <taxon>Proconiini</taxon>
        <taxon>Cuerna</taxon>
    </lineage>
</organism>
<dbReference type="EMBL" id="GECZ01023044">
    <property type="protein sequence ID" value="JAS46725.1"/>
    <property type="molecule type" value="Transcribed_RNA"/>
</dbReference>
<sequence length="177" mass="19835">RFQPWSRRRRKDLLFCESRRLLEYLLAEHVLQSAGRSHPIASATRQPHFLPLDGHSRSERAPTKRSPDVHQVPDSGIGEGVPHEPLPDEETEDRDRPRPLPDGASDQDLVPEQADEVEEGTQDGFDEHSPISLPHVPALPQPLPVHASDYLILGQLVRGVPIIGWPTDLKTSCCDYS</sequence>
<protein>
    <submittedName>
        <fullName evidence="2">Uncharacterized protein</fullName>
    </submittedName>
</protein>
<proteinExistence type="predicted"/>
<feature type="non-terminal residue" evidence="2">
    <location>
        <position position="1"/>
    </location>
</feature>
<dbReference type="AlphaFoldDB" id="A0A1B6F926"/>